<feature type="transmembrane region" description="Helical" evidence="1">
    <location>
        <begin position="96"/>
        <end position="115"/>
    </location>
</feature>
<feature type="transmembrane region" description="Helical" evidence="1">
    <location>
        <begin position="23"/>
        <end position="45"/>
    </location>
</feature>
<dbReference type="Pfam" id="PF02517">
    <property type="entry name" value="Rce1-like"/>
    <property type="match status" value="1"/>
</dbReference>
<proteinExistence type="predicted"/>
<dbReference type="GO" id="GO:0004175">
    <property type="term" value="F:endopeptidase activity"/>
    <property type="evidence" value="ECO:0007669"/>
    <property type="project" value="UniProtKB-ARBA"/>
</dbReference>
<sequence>MTDPTESRFRWLLRGRTDTRLRASLRILIAVLLTFGGALGGVLIVTTAPISPLYRPVFGHFFAVVAVLVSTVILARYIDHREITAYGFTLSPSWGLNAIGGFLIGVCLVGLAFGLHYQRGAVTVVEQFSTGTGNSFLFGIGVAILGWLLVGFWEETIFRGIFLKNAAEGLAARGFAPLTATGGAWMSSSLVYGFLHGPLGSNPDGESLLYALVMTAVMGGLFGLAYILSDELALPIGLHIGVNFAEHNVFFGPPSGATPALLRAENTFSGARIQFQSIDPLVIVPVFILGYIVVTVWGYSWTGNKVPNRSGD</sequence>
<dbReference type="PANTHER" id="PTHR39430:SF1">
    <property type="entry name" value="PROTEASE"/>
    <property type="match status" value="1"/>
</dbReference>
<keyword evidence="1" id="KW-1133">Transmembrane helix</keyword>
<keyword evidence="1" id="KW-0472">Membrane</keyword>
<evidence type="ECO:0000313" key="4">
    <source>
        <dbReference type="Proteomes" id="UP001597092"/>
    </source>
</evidence>
<accession>A0ABD6E4S2</accession>
<dbReference type="Proteomes" id="UP001597092">
    <property type="component" value="Unassembled WGS sequence"/>
</dbReference>
<organism evidence="3 4">
    <name type="scientific">Halobellus litoreus</name>
    <dbReference type="NCBI Taxonomy" id="755310"/>
    <lineage>
        <taxon>Archaea</taxon>
        <taxon>Methanobacteriati</taxon>
        <taxon>Methanobacteriota</taxon>
        <taxon>Stenosarchaea group</taxon>
        <taxon>Halobacteria</taxon>
        <taxon>Halobacteriales</taxon>
        <taxon>Haloferacaceae</taxon>
        <taxon>Halobellus</taxon>
    </lineage>
</organism>
<dbReference type="PANTHER" id="PTHR39430">
    <property type="entry name" value="MEMBRANE-ASSOCIATED PROTEASE-RELATED"/>
    <property type="match status" value="1"/>
</dbReference>
<feature type="domain" description="CAAX prenyl protease 2/Lysostaphin resistance protein A-like" evidence="2">
    <location>
        <begin position="140"/>
        <end position="244"/>
    </location>
</feature>
<dbReference type="AlphaFoldDB" id="A0ABD6E4S2"/>
<evidence type="ECO:0000256" key="1">
    <source>
        <dbReference type="SAM" id="Phobius"/>
    </source>
</evidence>
<name>A0ABD6E4S2_9EURY</name>
<dbReference type="RefSeq" id="WP_390282627.1">
    <property type="nucleotide sequence ID" value="NZ_JBHUDP010000014.1"/>
</dbReference>
<dbReference type="EMBL" id="JBHUDP010000014">
    <property type="protein sequence ID" value="MFD1687536.1"/>
    <property type="molecule type" value="Genomic_DNA"/>
</dbReference>
<dbReference type="InterPro" id="IPR003675">
    <property type="entry name" value="Rce1/LyrA-like_dom"/>
</dbReference>
<feature type="transmembrane region" description="Helical" evidence="1">
    <location>
        <begin position="174"/>
        <end position="195"/>
    </location>
</feature>
<feature type="transmembrane region" description="Helical" evidence="1">
    <location>
        <begin position="281"/>
        <end position="300"/>
    </location>
</feature>
<reference evidence="3 4" key="1">
    <citation type="journal article" date="2019" name="Int. J. Syst. Evol. Microbiol.">
        <title>The Global Catalogue of Microorganisms (GCM) 10K type strain sequencing project: providing services to taxonomists for standard genome sequencing and annotation.</title>
        <authorList>
            <consortium name="The Broad Institute Genomics Platform"/>
            <consortium name="The Broad Institute Genome Sequencing Center for Infectious Disease"/>
            <person name="Wu L."/>
            <person name="Ma J."/>
        </authorList>
    </citation>
    <scope>NUCLEOTIDE SEQUENCE [LARGE SCALE GENOMIC DNA]</scope>
    <source>
        <strain evidence="3 4">CGMCC 1.10387</strain>
    </source>
</reference>
<evidence type="ECO:0000313" key="3">
    <source>
        <dbReference type="EMBL" id="MFD1687536.1"/>
    </source>
</evidence>
<feature type="transmembrane region" description="Helical" evidence="1">
    <location>
        <begin position="207"/>
        <end position="228"/>
    </location>
</feature>
<dbReference type="EC" id="3.4.-.-" evidence="3"/>
<dbReference type="GO" id="GO:0080120">
    <property type="term" value="P:CAAX-box protein maturation"/>
    <property type="evidence" value="ECO:0007669"/>
    <property type="project" value="UniProtKB-ARBA"/>
</dbReference>
<feature type="transmembrane region" description="Helical" evidence="1">
    <location>
        <begin position="57"/>
        <end position="75"/>
    </location>
</feature>
<keyword evidence="1" id="KW-0812">Transmembrane</keyword>
<comment type="caution">
    <text evidence="3">The sequence shown here is derived from an EMBL/GenBank/DDBJ whole genome shotgun (WGS) entry which is preliminary data.</text>
</comment>
<evidence type="ECO:0000259" key="2">
    <source>
        <dbReference type="Pfam" id="PF02517"/>
    </source>
</evidence>
<feature type="transmembrane region" description="Helical" evidence="1">
    <location>
        <begin position="135"/>
        <end position="153"/>
    </location>
</feature>
<keyword evidence="4" id="KW-1185">Reference proteome</keyword>
<protein>
    <submittedName>
        <fullName evidence="3">CPBP family intramembrane glutamic endopeptidase</fullName>
        <ecNumber evidence="3">3.4.-.-</ecNumber>
    </submittedName>
</protein>
<keyword evidence="3" id="KW-0378">Hydrolase</keyword>
<gene>
    <name evidence="3" type="ORF">ACFSAS_18280</name>
</gene>